<evidence type="ECO:0000313" key="3">
    <source>
        <dbReference type="Proteomes" id="UP000078492"/>
    </source>
</evidence>
<evidence type="ECO:0000256" key="1">
    <source>
        <dbReference type="SAM" id="MobiDB-lite"/>
    </source>
</evidence>
<reference evidence="2 3" key="1">
    <citation type="submission" date="2015-09" db="EMBL/GenBank/DDBJ databases">
        <title>Trachymyrmex cornetzi WGS genome.</title>
        <authorList>
            <person name="Nygaard S."/>
            <person name="Hu H."/>
            <person name="Boomsma J."/>
            <person name="Zhang G."/>
        </authorList>
    </citation>
    <scope>NUCLEOTIDE SEQUENCE [LARGE SCALE GENOMIC DNA]</scope>
    <source>
        <strain evidence="2">Tcor2-1</strain>
        <tissue evidence="2">Whole body</tissue>
    </source>
</reference>
<proteinExistence type="predicted"/>
<sequence>MHPRYLLHLHRHTNPMLIRIKTAGLGRCYAYAYQNETCIIRTSSNCTEHNPVESAIVVGNNEPVRGRALTWENVFLDVYPNTGLTPAPSREQGQIARDADGRRKCI</sequence>
<dbReference type="EMBL" id="KQ980581">
    <property type="protein sequence ID" value="KYN15383.1"/>
    <property type="molecule type" value="Genomic_DNA"/>
</dbReference>
<feature type="region of interest" description="Disordered" evidence="1">
    <location>
        <begin position="83"/>
        <end position="106"/>
    </location>
</feature>
<gene>
    <name evidence="2" type="ORF">ALC57_12432</name>
</gene>
<protein>
    <submittedName>
        <fullName evidence="2">Uncharacterized protein</fullName>
    </submittedName>
</protein>
<keyword evidence="3" id="KW-1185">Reference proteome</keyword>
<organism evidence="2 3">
    <name type="scientific">Trachymyrmex cornetzi</name>
    <dbReference type="NCBI Taxonomy" id="471704"/>
    <lineage>
        <taxon>Eukaryota</taxon>
        <taxon>Metazoa</taxon>
        <taxon>Ecdysozoa</taxon>
        <taxon>Arthropoda</taxon>
        <taxon>Hexapoda</taxon>
        <taxon>Insecta</taxon>
        <taxon>Pterygota</taxon>
        <taxon>Neoptera</taxon>
        <taxon>Endopterygota</taxon>
        <taxon>Hymenoptera</taxon>
        <taxon>Apocrita</taxon>
        <taxon>Aculeata</taxon>
        <taxon>Formicoidea</taxon>
        <taxon>Formicidae</taxon>
        <taxon>Myrmicinae</taxon>
        <taxon>Trachymyrmex</taxon>
    </lineage>
</organism>
<name>A0A195DR88_9HYME</name>
<dbReference type="AlphaFoldDB" id="A0A195DR88"/>
<dbReference type="Proteomes" id="UP000078492">
    <property type="component" value="Unassembled WGS sequence"/>
</dbReference>
<feature type="compositionally biased region" description="Basic and acidic residues" evidence="1">
    <location>
        <begin position="97"/>
        <end position="106"/>
    </location>
</feature>
<evidence type="ECO:0000313" key="2">
    <source>
        <dbReference type="EMBL" id="KYN15383.1"/>
    </source>
</evidence>
<accession>A0A195DR88</accession>